<evidence type="ECO:0000256" key="12">
    <source>
        <dbReference type="ARBA" id="ARBA00035585"/>
    </source>
</evidence>
<keyword evidence="16" id="KW-1185">Reference proteome</keyword>
<evidence type="ECO:0000313" key="16">
    <source>
        <dbReference type="Proteomes" id="UP001623041"/>
    </source>
</evidence>
<comment type="similarity">
    <text evidence="11 14">Belongs to the fluoride channel Fluc/FEX (TC 1.A.43) family.</text>
</comment>
<feature type="transmembrane region" description="Helical" evidence="14">
    <location>
        <begin position="94"/>
        <end position="115"/>
    </location>
</feature>
<dbReference type="PANTHER" id="PTHR28259:SF16">
    <property type="entry name" value="FLUORIDE-SPECIFIC ION CHANNEL FLUC 2"/>
    <property type="match status" value="1"/>
</dbReference>
<feature type="transmembrane region" description="Helical" evidence="14">
    <location>
        <begin position="32"/>
        <end position="53"/>
    </location>
</feature>
<dbReference type="HAMAP" id="MF_00454">
    <property type="entry name" value="FluC"/>
    <property type="match status" value="1"/>
</dbReference>
<accession>A0ABW8RKF9</accession>
<evidence type="ECO:0000256" key="1">
    <source>
        <dbReference type="ARBA" id="ARBA00004651"/>
    </source>
</evidence>
<comment type="caution">
    <text evidence="15">The sequence shown here is derived from an EMBL/GenBank/DDBJ whole genome shotgun (WGS) entry which is preliminary data.</text>
</comment>
<evidence type="ECO:0000256" key="10">
    <source>
        <dbReference type="ARBA" id="ARBA00023303"/>
    </source>
</evidence>
<dbReference type="Pfam" id="PF02537">
    <property type="entry name" value="CRCB"/>
    <property type="match status" value="1"/>
</dbReference>
<dbReference type="PANTHER" id="PTHR28259">
    <property type="entry name" value="FLUORIDE EXPORT PROTEIN 1-RELATED"/>
    <property type="match status" value="1"/>
</dbReference>
<name>A0ABW8RKF9_9BACI</name>
<keyword evidence="9 14" id="KW-0472">Membrane</keyword>
<evidence type="ECO:0000256" key="9">
    <source>
        <dbReference type="ARBA" id="ARBA00023136"/>
    </source>
</evidence>
<dbReference type="RefSeq" id="WP_406581484.1">
    <property type="nucleotide sequence ID" value="NZ_JBJHQH010000011.1"/>
</dbReference>
<protein>
    <recommendedName>
        <fullName evidence="14">Fluoride-specific ion channel FluC</fullName>
    </recommendedName>
</protein>
<dbReference type="EMBL" id="JBJHQH010000011">
    <property type="protein sequence ID" value="MFK9092924.1"/>
    <property type="molecule type" value="Genomic_DNA"/>
</dbReference>
<dbReference type="Proteomes" id="UP001623041">
    <property type="component" value="Unassembled WGS sequence"/>
</dbReference>
<proteinExistence type="inferred from homology"/>
<evidence type="ECO:0000256" key="11">
    <source>
        <dbReference type="ARBA" id="ARBA00035120"/>
    </source>
</evidence>
<keyword evidence="6 14" id="KW-1133">Transmembrane helix</keyword>
<organism evidence="15 16">
    <name type="scientific">Bacillus salipaludis</name>
    <dbReference type="NCBI Taxonomy" id="2547811"/>
    <lineage>
        <taxon>Bacteria</taxon>
        <taxon>Bacillati</taxon>
        <taxon>Bacillota</taxon>
        <taxon>Bacilli</taxon>
        <taxon>Bacillales</taxon>
        <taxon>Bacillaceae</taxon>
        <taxon>Bacillus</taxon>
    </lineage>
</organism>
<reference evidence="15 16" key="1">
    <citation type="submission" date="2024-11" db="EMBL/GenBank/DDBJ databases">
        <authorList>
            <person name="Lucas J.A."/>
        </authorList>
    </citation>
    <scope>NUCLEOTIDE SEQUENCE [LARGE SCALE GENOMIC DNA]</scope>
    <source>
        <strain evidence="15 16">Z 5.4</strain>
    </source>
</reference>
<evidence type="ECO:0000256" key="4">
    <source>
        <dbReference type="ARBA" id="ARBA00022692"/>
    </source>
</evidence>
<comment type="function">
    <text evidence="13 14">Fluoride-specific ion channel. Important for reducing fluoride concentration in the cell, thus reducing its toxicity.</text>
</comment>
<evidence type="ECO:0000256" key="8">
    <source>
        <dbReference type="ARBA" id="ARBA00023065"/>
    </source>
</evidence>
<feature type="binding site" evidence="14">
    <location>
        <position position="70"/>
    </location>
    <ligand>
        <name>Na(+)</name>
        <dbReference type="ChEBI" id="CHEBI:29101"/>
        <note>structural</note>
    </ligand>
</feature>
<feature type="transmembrane region" description="Helical" evidence="14">
    <location>
        <begin position="60"/>
        <end position="79"/>
    </location>
</feature>
<evidence type="ECO:0000256" key="14">
    <source>
        <dbReference type="HAMAP-Rule" id="MF_00454"/>
    </source>
</evidence>
<keyword evidence="4 14" id="KW-0812">Transmembrane</keyword>
<comment type="subcellular location">
    <subcellularLocation>
        <location evidence="1 14">Cell membrane</location>
        <topology evidence="1 14">Multi-pass membrane protein</topology>
    </subcellularLocation>
</comment>
<keyword evidence="7 14" id="KW-0915">Sodium</keyword>
<evidence type="ECO:0000256" key="7">
    <source>
        <dbReference type="ARBA" id="ARBA00023053"/>
    </source>
</evidence>
<evidence type="ECO:0000256" key="5">
    <source>
        <dbReference type="ARBA" id="ARBA00022723"/>
    </source>
</evidence>
<evidence type="ECO:0000313" key="15">
    <source>
        <dbReference type="EMBL" id="MFK9092924.1"/>
    </source>
</evidence>
<evidence type="ECO:0000256" key="3">
    <source>
        <dbReference type="ARBA" id="ARBA00022475"/>
    </source>
</evidence>
<gene>
    <name evidence="14" type="primary">fluC</name>
    <name evidence="14" type="synonym">crcB</name>
    <name evidence="15" type="ORF">ACJEBI_15730</name>
</gene>
<evidence type="ECO:0000256" key="6">
    <source>
        <dbReference type="ARBA" id="ARBA00022989"/>
    </source>
</evidence>
<sequence>MNEILLVSAGGFLGAISRFVASKQIQIWNKTSFPAGTLAVNLIGAFLLGLLFGMQVKGELYSLFGIGFMGAFTTFSTMMLESEQLIHTKKNKLFYSYLIISYIIGIALAFCGLIIGEMV</sequence>
<evidence type="ECO:0000256" key="2">
    <source>
        <dbReference type="ARBA" id="ARBA00022448"/>
    </source>
</evidence>
<keyword evidence="3 14" id="KW-1003">Cell membrane</keyword>
<keyword evidence="10 14" id="KW-0407">Ion channel</keyword>
<dbReference type="InterPro" id="IPR003691">
    <property type="entry name" value="FluC"/>
</dbReference>
<keyword evidence="8 14" id="KW-0406">Ion transport</keyword>
<keyword evidence="5 14" id="KW-0479">Metal-binding</keyword>
<comment type="activity regulation">
    <text evidence="14">Na(+) is not transported, but it plays an essential structural role and its presence is essential for fluoride channel function.</text>
</comment>
<comment type="catalytic activity">
    <reaction evidence="12">
        <text>fluoride(in) = fluoride(out)</text>
        <dbReference type="Rhea" id="RHEA:76159"/>
        <dbReference type="ChEBI" id="CHEBI:17051"/>
    </reaction>
    <physiologicalReaction direction="left-to-right" evidence="12">
        <dbReference type="Rhea" id="RHEA:76160"/>
    </physiologicalReaction>
</comment>
<keyword evidence="2 14" id="KW-0813">Transport</keyword>
<evidence type="ECO:0000256" key="13">
    <source>
        <dbReference type="ARBA" id="ARBA00049940"/>
    </source>
</evidence>
<feature type="binding site" evidence="14">
    <location>
        <position position="73"/>
    </location>
    <ligand>
        <name>Na(+)</name>
        <dbReference type="ChEBI" id="CHEBI:29101"/>
        <note>structural</note>
    </ligand>
</feature>